<evidence type="ECO:0000313" key="2">
    <source>
        <dbReference type="EMBL" id="OCH96294.1"/>
    </source>
</evidence>
<name>A0A8E2DUW5_9APHY</name>
<keyword evidence="1" id="KW-0732">Signal</keyword>
<protein>
    <submittedName>
        <fullName evidence="2">Uncharacterized protein</fullName>
    </submittedName>
</protein>
<dbReference type="Proteomes" id="UP000250043">
    <property type="component" value="Unassembled WGS sequence"/>
</dbReference>
<dbReference type="AlphaFoldDB" id="A0A8E2DUW5"/>
<evidence type="ECO:0000313" key="3">
    <source>
        <dbReference type="Proteomes" id="UP000250043"/>
    </source>
</evidence>
<feature type="chain" id="PRO_5034044299" evidence="1">
    <location>
        <begin position="17"/>
        <end position="72"/>
    </location>
</feature>
<sequence length="72" mass="8213">MHTLLFMILEFRALMADGPVSTEVLEPSVPYYYKFLPSQPLNGTAVFGNSGPPSKWVCSYVLAFRLDRTERR</sequence>
<feature type="signal peptide" evidence="1">
    <location>
        <begin position="1"/>
        <end position="16"/>
    </location>
</feature>
<dbReference type="EMBL" id="KV722331">
    <property type="protein sequence ID" value="OCH96294.1"/>
    <property type="molecule type" value="Genomic_DNA"/>
</dbReference>
<organism evidence="2 3">
    <name type="scientific">Obba rivulosa</name>
    <dbReference type="NCBI Taxonomy" id="1052685"/>
    <lineage>
        <taxon>Eukaryota</taxon>
        <taxon>Fungi</taxon>
        <taxon>Dikarya</taxon>
        <taxon>Basidiomycota</taxon>
        <taxon>Agaricomycotina</taxon>
        <taxon>Agaricomycetes</taxon>
        <taxon>Polyporales</taxon>
        <taxon>Gelatoporiaceae</taxon>
        <taxon>Obba</taxon>
    </lineage>
</organism>
<accession>A0A8E2DUW5</accession>
<proteinExistence type="predicted"/>
<evidence type="ECO:0000256" key="1">
    <source>
        <dbReference type="SAM" id="SignalP"/>
    </source>
</evidence>
<reference evidence="2 3" key="1">
    <citation type="submission" date="2016-07" db="EMBL/GenBank/DDBJ databases">
        <title>Draft genome of the white-rot fungus Obba rivulosa 3A-2.</title>
        <authorList>
            <consortium name="DOE Joint Genome Institute"/>
            <person name="Miettinen O."/>
            <person name="Riley R."/>
            <person name="Acob R."/>
            <person name="Barry K."/>
            <person name="Cullen D."/>
            <person name="De Vries R."/>
            <person name="Hainaut M."/>
            <person name="Hatakka A."/>
            <person name="Henrissat B."/>
            <person name="Hilden K."/>
            <person name="Kuo R."/>
            <person name="Labutti K."/>
            <person name="Lipzen A."/>
            <person name="Makela M.R."/>
            <person name="Sandor L."/>
            <person name="Spatafora J.W."/>
            <person name="Grigoriev I.V."/>
            <person name="Hibbett D.S."/>
        </authorList>
    </citation>
    <scope>NUCLEOTIDE SEQUENCE [LARGE SCALE GENOMIC DNA]</scope>
    <source>
        <strain evidence="2 3">3A-2</strain>
    </source>
</reference>
<keyword evidence="3" id="KW-1185">Reference proteome</keyword>
<gene>
    <name evidence="2" type="ORF">OBBRIDRAFT_787369</name>
</gene>